<dbReference type="Pfam" id="PF12796">
    <property type="entry name" value="Ank_2"/>
    <property type="match status" value="1"/>
</dbReference>
<organism evidence="6 7">
    <name type="scientific">Decorospora gaudefroyi</name>
    <dbReference type="NCBI Taxonomy" id="184978"/>
    <lineage>
        <taxon>Eukaryota</taxon>
        <taxon>Fungi</taxon>
        <taxon>Dikarya</taxon>
        <taxon>Ascomycota</taxon>
        <taxon>Pezizomycotina</taxon>
        <taxon>Dothideomycetes</taxon>
        <taxon>Pleosporomycetidae</taxon>
        <taxon>Pleosporales</taxon>
        <taxon>Pleosporineae</taxon>
        <taxon>Pleosporaceae</taxon>
        <taxon>Decorospora</taxon>
    </lineage>
</organism>
<dbReference type="SMART" id="SM00248">
    <property type="entry name" value="ANK"/>
    <property type="match status" value="3"/>
</dbReference>
<keyword evidence="5" id="KW-1133">Transmembrane helix</keyword>
<keyword evidence="1" id="KW-0677">Repeat</keyword>
<protein>
    <submittedName>
        <fullName evidence="6">Uncharacterized protein</fullName>
    </submittedName>
</protein>
<keyword evidence="2 3" id="KW-0040">ANK repeat</keyword>
<name>A0A6A5KA68_9PLEO</name>
<dbReference type="Gene3D" id="1.25.40.20">
    <property type="entry name" value="Ankyrin repeat-containing domain"/>
    <property type="match status" value="1"/>
</dbReference>
<dbReference type="Proteomes" id="UP000800040">
    <property type="component" value="Unassembled WGS sequence"/>
</dbReference>
<dbReference type="GO" id="GO:0006511">
    <property type="term" value="P:ubiquitin-dependent protein catabolic process"/>
    <property type="evidence" value="ECO:0007669"/>
    <property type="project" value="TreeGrafter"/>
</dbReference>
<accession>A0A6A5KA68</accession>
<evidence type="ECO:0000256" key="1">
    <source>
        <dbReference type="ARBA" id="ARBA00022737"/>
    </source>
</evidence>
<dbReference type="OrthoDB" id="194358at2759"/>
<dbReference type="InterPro" id="IPR002110">
    <property type="entry name" value="Ankyrin_rpt"/>
</dbReference>
<dbReference type="PROSITE" id="PS50088">
    <property type="entry name" value="ANK_REPEAT"/>
    <property type="match status" value="1"/>
</dbReference>
<dbReference type="SUPFAM" id="SSF48403">
    <property type="entry name" value="Ankyrin repeat"/>
    <property type="match status" value="1"/>
</dbReference>
<gene>
    <name evidence="6" type="ORF">BDW02DRAFT_573274</name>
</gene>
<dbReference type="InterPro" id="IPR036770">
    <property type="entry name" value="Ankyrin_rpt-contain_sf"/>
</dbReference>
<proteinExistence type="predicted"/>
<feature type="repeat" description="ANK" evidence="3">
    <location>
        <begin position="338"/>
        <end position="370"/>
    </location>
</feature>
<dbReference type="AlphaFoldDB" id="A0A6A5KA68"/>
<evidence type="ECO:0000256" key="3">
    <source>
        <dbReference type="PROSITE-ProRule" id="PRU00023"/>
    </source>
</evidence>
<evidence type="ECO:0000256" key="4">
    <source>
        <dbReference type="SAM" id="MobiDB-lite"/>
    </source>
</evidence>
<evidence type="ECO:0000256" key="2">
    <source>
        <dbReference type="ARBA" id="ARBA00023043"/>
    </source>
</evidence>
<feature type="transmembrane region" description="Helical" evidence="5">
    <location>
        <begin position="189"/>
        <end position="207"/>
    </location>
</feature>
<keyword evidence="5" id="KW-0812">Transmembrane</keyword>
<evidence type="ECO:0000256" key="5">
    <source>
        <dbReference type="SAM" id="Phobius"/>
    </source>
</evidence>
<feature type="compositionally biased region" description="Low complexity" evidence="4">
    <location>
        <begin position="21"/>
        <end position="38"/>
    </location>
</feature>
<feature type="transmembrane region" description="Helical" evidence="5">
    <location>
        <begin position="76"/>
        <end position="96"/>
    </location>
</feature>
<dbReference type="EMBL" id="ML975405">
    <property type="protein sequence ID" value="KAF1830223.1"/>
    <property type="molecule type" value="Genomic_DNA"/>
</dbReference>
<keyword evidence="7" id="KW-1185">Reference proteome</keyword>
<dbReference type="PANTHER" id="PTHR24173">
    <property type="entry name" value="ANKYRIN REPEAT CONTAINING"/>
    <property type="match status" value="1"/>
</dbReference>
<dbReference type="PANTHER" id="PTHR24173:SF85">
    <property type="entry name" value="PROTEIN FEM-1 HOMOLOG CG6966"/>
    <property type="match status" value="1"/>
</dbReference>
<dbReference type="PROSITE" id="PS50297">
    <property type="entry name" value="ANK_REP_REGION"/>
    <property type="match status" value="1"/>
</dbReference>
<evidence type="ECO:0000313" key="6">
    <source>
        <dbReference type="EMBL" id="KAF1830223.1"/>
    </source>
</evidence>
<keyword evidence="5" id="KW-0472">Membrane</keyword>
<dbReference type="GO" id="GO:0000151">
    <property type="term" value="C:ubiquitin ligase complex"/>
    <property type="evidence" value="ECO:0007669"/>
    <property type="project" value="TreeGrafter"/>
</dbReference>
<reference evidence="6" key="1">
    <citation type="submission" date="2020-01" db="EMBL/GenBank/DDBJ databases">
        <authorList>
            <consortium name="DOE Joint Genome Institute"/>
            <person name="Haridas S."/>
            <person name="Albert R."/>
            <person name="Binder M."/>
            <person name="Bloem J."/>
            <person name="Labutti K."/>
            <person name="Salamov A."/>
            <person name="Andreopoulos B."/>
            <person name="Baker S.E."/>
            <person name="Barry K."/>
            <person name="Bills G."/>
            <person name="Bluhm B.H."/>
            <person name="Cannon C."/>
            <person name="Castanera R."/>
            <person name="Culley D.E."/>
            <person name="Daum C."/>
            <person name="Ezra D."/>
            <person name="Gonzalez J.B."/>
            <person name="Henrissat B."/>
            <person name="Kuo A."/>
            <person name="Liang C."/>
            <person name="Lipzen A."/>
            <person name="Lutzoni F."/>
            <person name="Magnuson J."/>
            <person name="Mondo S."/>
            <person name="Nolan M."/>
            <person name="Ohm R."/>
            <person name="Pangilinan J."/>
            <person name="Park H.-J."/>
            <person name="Ramirez L."/>
            <person name="Alfaro M."/>
            <person name="Sun H."/>
            <person name="Tritt A."/>
            <person name="Yoshinaga Y."/>
            <person name="Zwiers L.-H."/>
            <person name="Turgeon B.G."/>
            <person name="Goodwin S.B."/>
            <person name="Spatafora J.W."/>
            <person name="Crous P.W."/>
            <person name="Grigoriev I.V."/>
        </authorList>
    </citation>
    <scope>NUCLEOTIDE SEQUENCE</scope>
    <source>
        <strain evidence="6">P77</strain>
    </source>
</reference>
<evidence type="ECO:0000313" key="7">
    <source>
        <dbReference type="Proteomes" id="UP000800040"/>
    </source>
</evidence>
<sequence length="499" mass="55126">MASTTLTIEPPVTPASIPIPQLTTTSTTTTQSENVTELTNRDDVSSAASAPSLRPSVSWTSIRSTFTFSEKTSTHLGWVVALVGALFTVVALSPAFKSQGMSQRALELAEWTALKDFIEECREEVAAGVESQACLKAMKAQIPPPPYVKPGLLEKARRGLLGDRHEFNDTMRVTWTGKQVSAGELPTRGLLVLGIILTMWIFFFLRLEYLSRQLRMNEVPEDASGYSAEPPSVLEPEPAISTATVRYPPTTTDRSLRRRTVRTHPIYRHASLDGAIYAADLPEIRIRLQNGENVNEHWPYLIYRLAISPKAPDLAKRIEVARLCLDFGADVNALKGWNGQSALLIAIHFGNVPVAKLLIANGATVGYSPPDSHLTALHRCVRLATTGSSADALEIMEMLFKYGAKANQVDRVNETALHKLLMDSWYARHDDAIFQKLLPVALCLVSHGAHLIPGSLRDKFIVGNSLYDSIQAAIWERSRRIVADGRAFEKEWRSGYGQR</sequence>
<feature type="region of interest" description="Disordered" evidence="4">
    <location>
        <begin position="1"/>
        <end position="51"/>
    </location>
</feature>